<evidence type="ECO:0000256" key="5">
    <source>
        <dbReference type="SAM" id="MobiDB-lite"/>
    </source>
</evidence>
<name>A0A229VZ57_9BIFI</name>
<evidence type="ECO:0000313" key="7">
    <source>
        <dbReference type="Proteomes" id="UP000215433"/>
    </source>
</evidence>
<feature type="region of interest" description="Disordered" evidence="5">
    <location>
        <begin position="1"/>
        <end position="31"/>
    </location>
</feature>
<evidence type="ECO:0000256" key="4">
    <source>
        <dbReference type="ARBA" id="ARBA00023315"/>
    </source>
</evidence>
<keyword evidence="3" id="KW-0677">Repeat</keyword>
<evidence type="ECO:0000256" key="3">
    <source>
        <dbReference type="ARBA" id="ARBA00022737"/>
    </source>
</evidence>
<dbReference type="InterPro" id="IPR018357">
    <property type="entry name" value="Hexapep_transf_CS"/>
</dbReference>
<dbReference type="CDD" id="cd03357">
    <property type="entry name" value="LbH_MAT_GAT"/>
    <property type="match status" value="1"/>
</dbReference>
<dbReference type="AlphaFoldDB" id="A0A229VZ57"/>
<dbReference type="InterPro" id="IPR001451">
    <property type="entry name" value="Hexapep"/>
</dbReference>
<dbReference type="PANTHER" id="PTHR23416:SF23">
    <property type="entry name" value="ACETYLTRANSFERASE C18B11.09C-RELATED"/>
    <property type="match status" value="1"/>
</dbReference>
<dbReference type="PROSITE" id="PS00101">
    <property type="entry name" value="HEXAPEP_TRANSFERASES"/>
    <property type="match status" value="1"/>
</dbReference>
<keyword evidence="2" id="KW-0808">Transferase</keyword>
<dbReference type="Proteomes" id="UP000215433">
    <property type="component" value="Unassembled WGS sequence"/>
</dbReference>
<reference evidence="6 7" key="1">
    <citation type="submission" date="2017-05" db="EMBL/GenBank/DDBJ databases">
        <title>Bifidobacterium vansinderenii sp. nov.</title>
        <authorList>
            <person name="Lugli G.A."/>
            <person name="Duranti S."/>
            <person name="Mangifesta M."/>
        </authorList>
    </citation>
    <scope>NUCLEOTIDE SEQUENCE [LARGE SCALE GENOMIC DNA]</scope>
    <source>
        <strain evidence="6 7">Tam10B</strain>
    </source>
</reference>
<dbReference type="SUPFAM" id="SSF51161">
    <property type="entry name" value="Trimeric LpxA-like enzymes"/>
    <property type="match status" value="1"/>
</dbReference>
<accession>A0A229VZ57</accession>
<proteinExistence type="inferred from homology"/>
<dbReference type="InterPro" id="IPR011004">
    <property type="entry name" value="Trimer_LpxA-like_sf"/>
</dbReference>
<dbReference type="Pfam" id="PF14602">
    <property type="entry name" value="Hexapep_2"/>
    <property type="match status" value="1"/>
</dbReference>
<dbReference type="OrthoDB" id="2643438at2"/>
<dbReference type="PANTHER" id="PTHR23416">
    <property type="entry name" value="SIALIC ACID SYNTHASE-RELATED"/>
    <property type="match status" value="1"/>
</dbReference>
<keyword evidence="7" id="KW-1185">Reference proteome</keyword>
<organism evidence="6 7">
    <name type="scientific">Bifidobacterium vansinderenii</name>
    <dbReference type="NCBI Taxonomy" id="1984871"/>
    <lineage>
        <taxon>Bacteria</taxon>
        <taxon>Bacillati</taxon>
        <taxon>Actinomycetota</taxon>
        <taxon>Actinomycetes</taxon>
        <taxon>Bifidobacteriales</taxon>
        <taxon>Bifidobacteriaceae</taxon>
        <taxon>Bifidobacterium</taxon>
    </lineage>
</organism>
<protein>
    <submittedName>
        <fullName evidence="6">Nodulation protein L</fullName>
    </submittedName>
</protein>
<evidence type="ECO:0000256" key="1">
    <source>
        <dbReference type="ARBA" id="ARBA00007274"/>
    </source>
</evidence>
<dbReference type="InterPro" id="IPR051159">
    <property type="entry name" value="Hexapeptide_acetyltransf"/>
</dbReference>
<dbReference type="Gene3D" id="2.160.10.10">
    <property type="entry name" value="Hexapeptide repeat proteins"/>
    <property type="match status" value="1"/>
</dbReference>
<evidence type="ECO:0000313" key="6">
    <source>
        <dbReference type="EMBL" id="OXN00897.1"/>
    </source>
</evidence>
<sequence>MTNSPGRPENPDTPDSPDIPSILERDRSGIPVSPFDPEYAAISSIIRESMRLCAELNAGYHTPEETHDMFERIVGHPVDPTFRINPPFHTDFGHNITVGRNVFVNWGCVMMDRGGITIGDGTFIGPNVQLITTNHDRNPYNRPTTISRPITIGERVWIGAGAIVLQGVTVGDNAIIGAGAIVTHDVPENAIVAGNPARVIGNVADSIPTHSA</sequence>
<keyword evidence="4" id="KW-0012">Acyltransferase</keyword>
<evidence type="ECO:0000256" key="2">
    <source>
        <dbReference type="ARBA" id="ARBA00022679"/>
    </source>
</evidence>
<comment type="caution">
    <text evidence="6">The sequence shown here is derived from an EMBL/GenBank/DDBJ whole genome shotgun (WGS) entry which is preliminary data.</text>
</comment>
<dbReference type="EMBL" id="NEWD01000007">
    <property type="protein sequence ID" value="OXN00897.1"/>
    <property type="molecule type" value="Genomic_DNA"/>
</dbReference>
<comment type="similarity">
    <text evidence="1">Belongs to the transferase hexapeptide repeat family.</text>
</comment>
<dbReference type="GO" id="GO:0008374">
    <property type="term" value="F:O-acyltransferase activity"/>
    <property type="evidence" value="ECO:0007669"/>
    <property type="project" value="TreeGrafter"/>
</dbReference>
<dbReference type="RefSeq" id="WP_093960019.1">
    <property type="nucleotide sequence ID" value="NZ_NEWD01000007.1"/>
</dbReference>
<dbReference type="FunFam" id="2.160.10.10:FF:000025">
    <property type="entry name" value="Hexapeptide-repeat containing-acetyltransferase"/>
    <property type="match status" value="1"/>
</dbReference>
<gene>
    <name evidence="6" type="ORF">Tam10B_0853</name>
</gene>